<sequence length="87" mass="9413">MCQPVEQCAGQAFGAEGFGPFVERQVAGDHRGAALIALRDQLEQELCAGLAQRHEAQFVDDEQLDGGLLLLQAEQTALVARLHQLVD</sequence>
<evidence type="ECO:0000313" key="1">
    <source>
        <dbReference type="EMBL" id="CUH34252.1"/>
    </source>
</evidence>
<proteinExistence type="predicted"/>
<reference evidence="1 2" key="1">
    <citation type="submission" date="2015-09" db="EMBL/GenBank/DDBJ databases">
        <authorList>
            <person name="Jackson K.R."/>
            <person name="Lunt B.L."/>
            <person name="Fisher J.N.B."/>
            <person name="Gardner A.V."/>
            <person name="Bailey M.E."/>
            <person name="Deus L.M."/>
            <person name="Earl A.S."/>
            <person name="Gibby P.D."/>
            <person name="Hartmann K.A."/>
            <person name="Liu J.E."/>
            <person name="Manci A.M."/>
            <person name="Nielsen D.A."/>
            <person name="Solomon M.B."/>
            <person name="Breakwell D.P."/>
            <person name="Burnett S.H."/>
            <person name="Grose J.H."/>
        </authorList>
    </citation>
    <scope>NUCLEOTIDE SEQUENCE [LARGE SCALE GENOMIC DNA]</scope>
    <source>
        <strain evidence="1 2">CECT 7799</strain>
    </source>
</reference>
<dbReference type="Proteomes" id="UP000049455">
    <property type="component" value="Unassembled WGS sequence"/>
</dbReference>
<dbReference type="EMBL" id="CYPR01000055">
    <property type="protein sequence ID" value="CUH34252.1"/>
    <property type="molecule type" value="Genomic_DNA"/>
</dbReference>
<accession>A0A0M7B951</accession>
<gene>
    <name evidence="1" type="ORF">JSE7799_01047</name>
</gene>
<organism evidence="1 2">
    <name type="scientific">Jannaschia seosinensis</name>
    <dbReference type="NCBI Taxonomy" id="313367"/>
    <lineage>
        <taxon>Bacteria</taxon>
        <taxon>Pseudomonadati</taxon>
        <taxon>Pseudomonadota</taxon>
        <taxon>Alphaproteobacteria</taxon>
        <taxon>Rhodobacterales</taxon>
        <taxon>Roseobacteraceae</taxon>
        <taxon>Jannaschia</taxon>
    </lineage>
</organism>
<keyword evidence="2" id="KW-1185">Reference proteome</keyword>
<evidence type="ECO:0000313" key="2">
    <source>
        <dbReference type="Proteomes" id="UP000049455"/>
    </source>
</evidence>
<name>A0A0M7B951_9RHOB</name>
<protein>
    <submittedName>
        <fullName evidence="1">Uncharacterized protein</fullName>
    </submittedName>
</protein>
<dbReference type="AlphaFoldDB" id="A0A0M7B951"/>